<dbReference type="EMBL" id="JAQOND010000011">
    <property type="protein sequence ID" value="MDC2827445.1"/>
    <property type="molecule type" value="Genomic_DNA"/>
</dbReference>
<dbReference type="Gene3D" id="3.40.50.1820">
    <property type="entry name" value="alpha/beta hydrolase"/>
    <property type="match status" value="1"/>
</dbReference>
<evidence type="ECO:0000259" key="1">
    <source>
        <dbReference type="Pfam" id="PF00561"/>
    </source>
</evidence>
<dbReference type="Proteomes" id="UP001218021">
    <property type="component" value="Unassembled WGS sequence"/>
</dbReference>
<dbReference type="PRINTS" id="PR00111">
    <property type="entry name" value="ABHYDROLASE"/>
</dbReference>
<name>A0AAJ1HRS8_LIMMU</name>
<dbReference type="GO" id="GO:0047372">
    <property type="term" value="F:monoacylglycerol lipase activity"/>
    <property type="evidence" value="ECO:0007669"/>
    <property type="project" value="TreeGrafter"/>
</dbReference>
<accession>A0AAJ1HRS8</accession>
<dbReference type="AlphaFoldDB" id="A0AAJ1HRS8"/>
<dbReference type="PANTHER" id="PTHR43798:SF5">
    <property type="entry name" value="MONOACYLGLYCEROL LIPASE ABHD6"/>
    <property type="match status" value="1"/>
</dbReference>
<reference evidence="2" key="1">
    <citation type="submission" date="2023-01" db="EMBL/GenBank/DDBJ databases">
        <title>Genome analysis of 13 Lactobacillus isolated from gut of wild boar.</title>
        <authorList>
            <person name="Papp P."/>
            <person name="Libisch B."/>
            <person name="Nagy T."/>
            <person name="Olasz F."/>
        </authorList>
    </citation>
    <scope>NUCLEOTIDE SEQUENCE</scope>
    <source>
        <strain evidence="2">F108</strain>
    </source>
</reference>
<sequence length="275" mass="30494">MTSYLTTHNQYLNQIAYRELGTENAGLPLVMLTHLSATLDEWDPLFIDQLAAKNHLVVIDLPGVGASSGQVPLTIEAMADQAVKFIELRGFKKINLLGLSMGGMIAQAVAEQAPQLVERLILVGTGPRGGRGIDRVSLVTFTAMLKAFFKRTDPKRYIFYPHDQRGAKEAERVLSRLRQRTPDFADQKITIASFRRQLRAIKKWGTAPADNLSRITMPTLIINGDNDTMVPTSNSYQMHELIKNSELLIFPNAGHGSIFQYAIPAAEKISSFLKG</sequence>
<dbReference type="Pfam" id="PF00561">
    <property type="entry name" value="Abhydrolase_1"/>
    <property type="match status" value="1"/>
</dbReference>
<evidence type="ECO:0000313" key="2">
    <source>
        <dbReference type="EMBL" id="MDC2827445.1"/>
    </source>
</evidence>
<dbReference type="GO" id="GO:0016020">
    <property type="term" value="C:membrane"/>
    <property type="evidence" value="ECO:0007669"/>
    <property type="project" value="TreeGrafter"/>
</dbReference>
<feature type="domain" description="AB hydrolase-1" evidence="1">
    <location>
        <begin position="29"/>
        <end position="259"/>
    </location>
</feature>
<proteinExistence type="predicted"/>
<dbReference type="InterPro" id="IPR029058">
    <property type="entry name" value="AB_hydrolase_fold"/>
</dbReference>
<keyword evidence="2" id="KW-0378">Hydrolase</keyword>
<organism evidence="2 3">
    <name type="scientific">Limosilactobacillus mucosae</name>
    <name type="common">Lactobacillus mucosae</name>
    <dbReference type="NCBI Taxonomy" id="97478"/>
    <lineage>
        <taxon>Bacteria</taxon>
        <taxon>Bacillati</taxon>
        <taxon>Bacillota</taxon>
        <taxon>Bacilli</taxon>
        <taxon>Lactobacillales</taxon>
        <taxon>Lactobacillaceae</taxon>
        <taxon>Limosilactobacillus</taxon>
    </lineage>
</organism>
<protein>
    <submittedName>
        <fullName evidence="2">Alpha/beta hydrolase</fullName>
    </submittedName>
</protein>
<dbReference type="PANTHER" id="PTHR43798">
    <property type="entry name" value="MONOACYLGLYCEROL LIPASE"/>
    <property type="match status" value="1"/>
</dbReference>
<dbReference type="InterPro" id="IPR050266">
    <property type="entry name" value="AB_hydrolase_sf"/>
</dbReference>
<evidence type="ECO:0000313" key="3">
    <source>
        <dbReference type="Proteomes" id="UP001218021"/>
    </source>
</evidence>
<dbReference type="RefSeq" id="WP_048345813.1">
    <property type="nucleotide sequence ID" value="NZ_CABMGR010000012.1"/>
</dbReference>
<comment type="caution">
    <text evidence="2">The sequence shown here is derived from an EMBL/GenBank/DDBJ whole genome shotgun (WGS) entry which is preliminary data.</text>
</comment>
<dbReference type="InterPro" id="IPR000073">
    <property type="entry name" value="AB_hydrolase_1"/>
</dbReference>
<dbReference type="GO" id="GO:0046464">
    <property type="term" value="P:acylglycerol catabolic process"/>
    <property type="evidence" value="ECO:0007669"/>
    <property type="project" value="TreeGrafter"/>
</dbReference>
<gene>
    <name evidence="2" type="ORF">PO158_03990</name>
</gene>
<dbReference type="SUPFAM" id="SSF53474">
    <property type="entry name" value="alpha/beta-Hydrolases"/>
    <property type="match status" value="1"/>
</dbReference>